<dbReference type="SUPFAM" id="SSF52540">
    <property type="entry name" value="P-loop containing nucleoside triphosphate hydrolases"/>
    <property type="match status" value="1"/>
</dbReference>
<dbReference type="EMBL" id="JADBJN010000004">
    <property type="protein sequence ID" value="KAG5669540.1"/>
    <property type="molecule type" value="Genomic_DNA"/>
</dbReference>
<sequence>MSLNTSKLDLFYSSSSVKAEGEKWKKFPSCVLLNMAIENLSQIKNLKIYPDDIFLCGFPRSGTTLMQEMIWLIVNGFNYEKAKSELKDLRFPSLETIEIFKKIHVELSNFHIDTLQRPRTIKTHLPVQFLPDDYWKIYPKTIYISRDPRDVVMSTFNISKNIFKEKSSMEEFLQNFLNDKIVFCPYREHCIDFWNIPEKDNILYLTYEWVNQNIAETILKVVKFLGKEISEENLKLLKEHLKIENMRKNDSCNRKELFKELNVNSNPEDFIRKGKSGNYKDEMPEEFIEKFKIWMEEFKEMKSSFENKN</sequence>
<reference evidence="4" key="1">
    <citation type="submission" date="2021-03" db="EMBL/GenBank/DDBJ databases">
        <title>Chromosome level genome of the anhydrobiotic midge Polypedilum vanderplanki.</title>
        <authorList>
            <person name="Yoshida Y."/>
            <person name="Kikawada T."/>
            <person name="Gusev O."/>
        </authorList>
    </citation>
    <scope>NUCLEOTIDE SEQUENCE</scope>
    <source>
        <strain evidence="4">NIAS01</strain>
        <tissue evidence="4">Whole body or cell culture</tissue>
    </source>
</reference>
<evidence type="ECO:0000259" key="3">
    <source>
        <dbReference type="Pfam" id="PF00685"/>
    </source>
</evidence>
<organism evidence="4 5">
    <name type="scientific">Polypedilum vanderplanki</name>
    <name type="common">Sleeping chironomid midge</name>
    <dbReference type="NCBI Taxonomy" id="319348"/>
    <lineage>
        <taxon>Eukaryota</taxon>
        <taxon>Metazoa</taxon>
        <taxon>Ecdysozoa</taxon>
        <taxon>Arthropoda</taxon>
        <taxon>Hexapoda</taxon>
        <taxon>Insecta</taxon>
        <taxon>Pterygota</taxon>
        <taxon>Neoptera</taxon>
        <taxon>Endopterygota</taxon>
        <taxon>Diptera</taxon>
        <taxon>Nematocera</taxon>
        <taxon>Chironomoidea</taxon>
        <taxon>Chironomidae</taxon>
        <taxon>Chironominae</taxon>
        <taxon>Polypedilum</taxon>
        <taxon>Polypedilum</taxon>
    </lineage>
</organism>
<gene>
    <name evidence="4" type="ORF">PVAND_017427</name>
</gene>
<keyword evidence="2" id="KW-0808">Transferase</keyword>
<dbReference type="OrthoDB" id="205623at2759"/>
<proteinExistence type="inferred from homology"/>
<dbReference type="InterPro" id="IPR000863">
    <property type="entry name" value="Sulfotransferase_dom"/>
</dbReference>
<evidence type="ECO:0000256" key="1">
    <source>
        <dbReference type="ARBA" id="ARBA00005771"/>
    </source>
</evidence>
<evidence type="ECO:0000313" key="4">
    <source>
        <dbReference type="EMBL" id="KAG5669540.1"/>
    </source>
</evidence>
<dbReference type="Gene3D" id="3.40.50.300">
    <property type="entry name" value="P-loop containing nucleotide triphosphate hydrolases"/>
    <property type="match status" value="1"/>
</dbReference>
<evidence type="ECO:0000256" key="2">
    <source>
        <dbReference type="ARBA" id="ARBA00022679"/>
    </source>
</evidence>
<feature type="domain" description="Sulfotransferase" evidence="3">
    <location>
        <begin position="50"/>
        <end position="302"/>
    </location>
</feature>
<evidence type="ECO:0000313" key="5">
    <source>
        <dbReference type="Proteomes" id="UP001107558"/>
    </source>
</evidence>
<dbReference type="AlphaFoldDB" id="A0A9J6BI91"/>
<protein>
    <recommendedName>
        <fullName evidence="3">Sulfotransferase domain-containing protein</fullName>
    </recommendedName>
</protein>
<accession>A0A9J6BI91</accession>
<keyword evidence="5" id="KW-1185">Reference proteome</keyword>
<dbReference type="Proteomes" id="UP001107558">
    <property type="component" value="Chromosome 4"/>
</dbReference>
<name>A0A9J6BI91_POLVA</name>
<dbReference type="GO" id="GO:0008146">
    <property type="term" value="F:sulfotransferase activity"/>
    <property type="evidence" value="ECO:0007669"/>
    <property type="project" value="InterPro"/>
</dbReference>
<comment type="similarity">
    <text evidence="1">Belongs to the sulfotransferase 1 family.</text>
</comment>
<dbReference type="Pfam" id="PF00685">
    <property type="entry name" value="Sulfotransfer_1"/>
    <property type="match status" value="1"/>
</dbReference>
<dbReference type="PANTHER" id="PTHR11783">
    <property type="entry name" value="SULFOTRANSFERASE SULT"/>
    <property type="match status" value="1"/>
</dbReference>
<comment type="caution">
    <text evidence="4">The sequence shown here is derived from an EMBL/GenBank/DDBJ whole genome shotgun (WGS) entry which is preliminary data.</text>
</comment>
<dbReference type="InterPro" id="IPR027417">
    <property type="entry name" value="P-loop_NTPase"/>
</dbReference>